<feature type="domain" description="ABC transporter" evidence="3">
    <location>
        <begin position="1"/>
        <end position="211"/>
    </location>
</feature>
<dbReference type="SMART" id="SM00382">
    <property type="entry name" value="AAA"/>
    <property type="match status" value="1"/>
</dbReference>
<dbReference type="OrthoDB" id="9785080at2"/>
<evidence type="ECO:0000256" key="1">
    <source>
        <dbReference type="ARBA" id="ARBA00022741"/>
    </source>
</evidence>
<dbReference type="GO" id="GO:0016887">
    <property type="term" value="F:ATP hydrolysis activity"/>
    <property type="evidence" value="ECO:0007669"/>
    <property type="project" value="InterPro"/>
</dbReference>
<name>A0A1L5FCD2_CLOKL</name>
<dbReference type="PANTHER" id="PTHR43423">
    <property type="entry name" value="ABC TRANSPORTER I FAMILY MEMBER 17"/>
    <property type="match status" value="1"/>
</dbReference>
<accession>A0A1L5FCD2</accession>
<evidence type="ECO:0000256" key="2">
    <source>
        <dbReference type="ARBA" id="ARBA00022840"/>
    </source>
</evidence>
<evidence type="ECO:0000259" key="3">
    <source>
        <dbReference type="PROSITE" id="PS50893"/>
    </source>
</evidence>
<dbReference type="EMBL" id="CP018335">
    <property type="protein sequence ID" value="APM40671.1"/>
    <property type="molecule type" value="Genomic_DNA"/>
</dbReference>
<dbReference type="Proteomes" id="UP000184604">
    <property type="component" value="Chromosome"/>
</dbReference>
<reference evidence="4 5" key="1">
    <citation type="submission" date="2016-12" db="EMBL/GenBank/DDBJ databases">
        <title>Complete genome sequence of Clostridium kluyveri JZZ isolated from the pit mud of a Chinese flavor liquor-making factory.</title>
        <authorList>
            <person name="Wang Y."/>
        </authorList>
    </citation>
    <scope>NUCLEOTIDE SEQUENCE [LARGE SCALE GENOMIC DNA]</scope>
    <source>
        <strain evidence="4 5">JZZ</strain>
    </source>
</reference>
<dbReference type="Pfam" id="PF00005">
    <property type="entry name" value="ABC_tran"/>
    <property type="match status" value="1"/>
</dbReference>
<dbReference type="AlphaFoldDB" id="A0A1L5FCD2"/>
<evidence type="ECO:0000313" key="5">
    <source>
        <dbReference type="Proteomes" id="UP000184604"/>
    </source>
</evidence>
<dbReference type="Gene3D" id="3.40.50.300">
    <property type="entry name" value="P-loop containing nucleotide triphosphate hydrolases"/>
    <property type="match status" value="1"/>
</dbReference>
<protein>
    <submittedName>
        <fullName evidence="4">ABC transporter</fullName>
    </submittedName>
</protein>
<dbReference type="PANTHER" id="PTHR43423:SF1">
    <property type="entry name" value="ABC TRANSPORTER I FAMILY MEMBER 17"/>
    <property type="match status" value="1"/>
</dbReference>
<dbReference type="PROSITE" id="PS50893">
    <property type="entry name" value="ABC_TRANSPORTER_2"/>
    <property type="match status" value="1"/>
</dbReference>
<dbReference type="RefSeq" id="WP_073540243.1">
    <property type="nucleotide sequence ID" value="NZ_CP018335.1"/>
</dbReference>
<dbReference type="SUPFAM" id="SSF52540">
    <property type="entry name" value="P-loop containing nucleoside triphosphate hydrolases"/>
    <property type="match status" value="1"/>
</dbReference>
<keyword evidence="2" id="KW-0067">ATP-binding</keyword>
<dbReference type="GO" id="GO:0005524">
    <property type="term" value="F:ATP binding"/>
    <property type="evidence" value="ECO:0007669"/>
    <property type="project" value="UniProtKB-KW"/>
</dbReference>
<dbReference type="InterPro" id="IPR003439">
    <property type="entry name" value="ABC_transporter-like_ATP-bd"/>
</dbReference>
<organism evidence="4 5">
    <name type="scientific">Clostridium kluyveri</name>
    <dbReference type="NCBI Taxonomy" id="1534"/>
    <lineage>
        <taxon>Bacteria</taxon>
        <taxon>Bacillati</taxon>
        <taxon>Bacillota</taxon>
        <taxon>Clostridia</taxon>
        <taxon>Eubacteriales</taxon>
        <taxon>Clostridiaceae</taxon>
        <taxon>Clostridium</taxon>
    </lineage>
</organism>
<sequence>MNKPLFQASNLIYKANLTYDSVKIEKNKINFIVGESGSGKSTFLKLLNHSISPVSGELLYNNKAIEEYDPIALRREVSLVSQEPFLFDESILDNFKIFYSMRQLPVPEKDYVSYITRLCSVNIPLDQNASSLSGGERQRIYISIFLSLCPKVILLDEPTSALDEKNSYKIMKNVINFCKGKNIDIVIVSHDKNIVGEFCENKIEIVKEDKICKE</sequence>
<dbReference type="CDD" id="cd03228">
    <property type="entry name" value="ABCC_MRP_Like"/>
    <property type="match status" value="1"/>
</dbReference>
<keyword evidence="1" id="KW-0547">Nucleotide-binding</keyword>
<dbReference type="InterPro" id="IPR027417">
    <property type="entry name" value="P-loop_NTPase"/>
</dbReference>
<proteinExistence type="predicted"/>
<dbReference type="InterPro" id="IPR003593">
    <property type="entry name" value="AAA+_ATPase"/>
</dbReference>
<gene>
    <name evidence="4" type="ORF">BS101_19035</name>
</gene>
<evidence type="ECO:0000313" key="4">
    <source>
        <dbReference type="EMBL" id="APM40671.1"/>
    </source>
</evidence>